<feature type="chain" id="PRO_5016105473" evidence="1">
    <location>
        <begin position="28"/>
        <end position="270"/>
    </location>
</feature>
<evidence type="ECO:0000313" key="3">
    <source>
        <dbReference type="Proteomes" id="UP000249135"/>
    </source>
</evidence>
<name>A0A2W5PMT4_VARPD</name>
<accession>A0A2W5PMT4</accession>
<dbReference type="Pfam" id="PF19453">
    <property type="entry name" value="DUF5991"/>
    <property type="match status" value="1"/>
</dbReference>
<evidence type="ECO:0000313" key="2">
    <source>
        <dbReference type="EMBL" id="PZQ66716.1"/>
    </source>
</evidence>
<comment type="caution">
    <text evidence="2">The sequence shown here is derived from an EMBL/GenBank/DDBJ whole genome shotgun (WGS) entry which is preliminary data.</text>
</comment>
<protein>
    <submittedName>
        <fullName evidence="2">Uncharacterized protein</fullName>
    </submittedName>
</protein>
<evidence type="ECO:0000256" key="1">
    <source>
        <dbReference type="SAM" id="SignalP"/>
    </source>
</evidence>
<sequence length="270" mass="28407">MKRLTTLTLGLATLAAAAAAEPGQVNASGKTLASSQLATDVLNRIVEYNRTTAGCATLDAVRMEVLPRSYVPRQAAAPASRRGGHFERWSVDACGGRQDFQVGLSPSPRGGSDFAITPLSRRVAVTGAVAGARPAAERPPSSGALSAWHGRYVWEESLGRTGGSSPSEGVASFVTYTLSIGPDQGPTGCTLDASGFQTNTRMQCTATPTGPSVVVKFYRFGPDDVRGRHATGDRLLTLTREGSGLVTQLEGLQPASDRTARRGRLFEKRS</sequence>
<gene>
    <name evidence="2" type="ORF">DI563_22750</name>
</gene>
<dbReference type="InterPro" id="IPR046033">
    <property type="entry name" value="DUF5991"/>
</dbReference>
<proteinExistence type="predicted"/>
<dbReference type="AlphaFoldDB" id="A0A2W5PMT4"/>
<feature type="signal peptide" evidence="1">
    <location>
        <begin position="1"/>
        <end position="27"/>
    </location>
</feature>
<dbReference type="EMBL" id="QFPP01000393">
    <property type="protein sequence ID" value="PZQ66716.1"/>
    <property type="molecule type" value="Genomic_DNA"/>
</dbReference>
<keyword evidence="1" id="KW-0732">Signal</keyword>
<dbReference type="Proteomes" id="UP000249135">
    <property type="component" value="Unassembled WGS sequence"/>
</dbReference>
<organism evidence="2 3">
    <name type="scientific">Variovorax paradoxus</name>
    <dbReference type="NCBI Taxonomy" id="34073"/>
    <lineage>
        <taxon>Bacteria</taxon>
        <taxon>Pseudomonadati</taxon>
        <taxon>Pseudomonadota</taxon>
        <taxon>Betaproteobacteria</taxon>
        <taxon>Burkholderiales</taxon>
        <taxon>Comamonadaceae</taxon>
        <taxon>Variovorax</taxon>
    </lineage>
</organism>
<reference evidence="2 3" key="1">
    <citation type="submission" date="2017-08" db="EMBL/GenBank/DDBJ databases">
        <title>Infants hospitalized years apart are colonized by the same room-sourced microbial strains.</title>
        <authorList>
            <person name="Brooks B."/>
            <person name="Olm M.R."/>
            <person name="Firek B.A."/>
            <person name="Baker R."/>
            <person name="Thomas B.C."/>
            <person name="Morowitz M.J."/>
            <person name="Banfield J.F."/>
        </authorList>
    </citation>
    <scope>NUCLEOTIDE SEQUENCE [LARGE SCALE GENOMIC DNA]</scope>
    <source>
        <strain evidence="2">S2_005_003_R2_41</strain>
    </source>
</reference>